<evidence type="ECO:0000256" key="2">
    <source>
        <dbReference type="ARBA" id="ARBA00023315"/>
    </source>
</evidence>
<dbReference type="Proteomes" id="UP001597405">
    <property type="component" value="Unassembled WGS sequence"/>
</dbReference>
<dbReference type="CDD" id="cd04301">
    <property type="entry name" value="NAT_SF"/>
    <property type="match status" value="1"/>
</dbReference>
<dbReference type="InterPro" id="IPR016181">
    <property type="entry name" value="Acyl_CoA_acyltransferase"/>
</dbReference>
<evidence type="ECO:0000313" key="5">
    <source>
        <dbReference type="Proteomes" id="UP001597405"/>
    </source>
</evidence>
<sequence length="165" mass="18582">MSATPAPISRVSAEDEAAILALNNEHAAELSWLEPERLSFLLREAFYARRIGDLEAFIMTFDQDANYDSPNFVWFRERYPRFVYVDRVVVAAQARGRGHARRLYQDLFGHVERAGHALVTCEVNTDPPNPASDAFHAALGFTEAGDAVIHGGKKAVRYYIRRISV</sequence>
<evidence type="ECO:0000259" key="3">
    <source>
        <dbReference type="PROSITE" id="PS51186"/>
    </source>
</evidence>
<dbReference type="PIRSF" id="PIRSF028520">
    <property type="entry name" value="UCP028520"/>
    <property type="match status" value="1"/>
</dbReference>
<dbReference type="InterPro" id="IPR000182">
    <property type="entry name" value="GNAT_dom"/>
</dbReference>
<dbReference type="PANTHER" id="PTHR43877:SF2">
    <property type="entry name" value="AMINOALKYLPHOSPHONATE N-ACETYLTRANSFERASE-RELATED"/>
    <property type="match status" value="1"/>
</dbReference>
<accession>A0ABW4U6U9</accession>
<dbReference type="RefSeq" id="WP_379096793.1">
    <property type="nucleotide sequence ID" value="NZ_JBHUGZ010000007.1"/>
</dbReference>
<proteinExistence type="predicted"/>
<dbReference type="PROSITE" id="PS51186">
    <property type="entry name" value="GNAT"/>
    <property type="match status" value="1"/>
</dbReference>
<protein>
    <submittedName>
        <fullName evidence="4">GNAT family N-acetyltransferase</fullName>
    </submittedName>
</protein>
<comment type="caution">
    <text evidence="4">The sequence shown here is derived from an EMBL/GenBank/DDBJ whole genome shotgun (WGS) entry which is preliminary data.</text>
</comment>
<evidence type="ECO:0000313" key="4">
    <source>
        <dbReference type="EMBL" id="MFD1983033.1"/>
    </source>
</evidence>
<gene>
    <name evidence="4" type="ORF">ACFSOZ_10150</name>
</gene>
<dbReference type="PANTHER" id="PTHR43877">
    <property type="entry name" value="AMINOALKYLPHOSPHONATE N-ACETYLTRANSFERASE-RELATED-RELATED"/>
    <property type="match status" value="1"/>
</dbReference>
<dbReference type="Pfam" id="PF00583">
    <property type="entry name" value="Acetyltransf_1"/>
    <property type="match status" value="1"/>
</dbReference>
<keyword evidence="2" id="KW-0012">Acyltransferase</keyword>
<feature type="domain" description="N-acetyltransferase" evidence="3">
    <location>
        <begin position="6"/>
        <end position="163"/>
    </location>
</feature>
<dbReference type="EMBL" id="JBHUGZ010000007">
    <property type="protein sequence ID" value="MFD1983033.1"/>
    <property type="molecule type" value="Genomic_DNA"/>
</dbReference>
<keyword evidence="5" id="KW-1185">Reference proteome</keyword>
<dbReference type="InterPro" id="IPR016890">
    <property type="entry name" value="UCP028520"/>
</dbReference>
<dbReference type="InterPro" id="IPR050832">
    <property type="entry name" value="Bact_Acetyltransf"/>
</dbReference>
<keyword evidence="1" id="KW-0808">Transferase</keyword>
<dbReference type="SUPFAM" id="SSF55729">
    <property type="entry name" value="Acyl-CoA N-acyltransferases (Nat)"/>
    <property type="match status" value="1"/>
</dbReference>
<reference evidence="5" key="1">
    <citation type="journal article" date="2019" name="Int. J. Syst. Evol. Microbiol.">
        <title>The Global Catalogue of Microorganisms (GCM) 10K type strain sequencing project: providing services to taxonomists for standard genome sequencing and annotation.</title>
        <authorList>
            <consortium name="The Broad Institute Genomics Platform"/>
            <consortium name="The Broad Institute Genome Sequencing Center for Infectious Disease"/>
            <person name="Wu L."/>
            <person name="Ma J."/>
        </authorList>
    </citation>
    <scope>NUCLEOTIDE SEQUENCE [LARGE SCALE GENOMIC DNA]</scope>
    <source>
        <strain evidence="5">CGMCC 1.16225</strain>
    </source>
</reference>
<evidence type="ECO:0000256" key="1">
    <source>
        <dbReference type="ARBA" id="ARBA00022679"/>
    </source>
</evidence>
<name>A0ABW4U6U9_9HYPH</name>
<organism evidence="4 5">
    <name type="scientific">Mesorhizobium newzealandense</name>
    <dbReference type="NCBI Taxonomy" id="1300302"/>
    <lineage>
        <taxon>Bacteria</taxon>
        <taxon>Pseudomonadati</taxon>
        <taxon>Pseudomonadota</taxon>
        <taxon>Alphaproteobacteria</taxon>
        <taxon>Hyphomicrobiales</taxon>
        <taxon>Phyllobacteriaceae</taxon>
        <taxon>Mesorhizobium</taxon>
    </lineage>
</organism>
<dbReference type="Gene3D" id="3.40.630.30">
    <property type="match status" value="1"/>
</dbReference>